<dbReference type="Proteomes" id="UP001231362">
    <property type="component" value="Unassembled WGS sequence"/>
</dbReference>
<protein>
    <submittedName>
        <fullName evidence="1">Uncharacterized protein</fullName>
    </submittedName>
</protein>
<sequence length="129" mass="14897">MYYYKRALLDNMKLMDEFIVSEENLNMKEISENSNRFVELFVSSNNLMEIYINNLGESLTETTAQLSNLLVDIIEEINNKSNNFPFTIYHTMLDVYLPHLTLTTARLSAASDSPARASLVQLVREYFPS</sequence>
<evidence type="ECO:0000313" key="2">
    <source>
        <dbReference type="Proteomes" id="UP001231362"/>
    </source>
</evidence>
<evidence type="ECO:0000313" key="1">
    <source>
        <dbReference type="EMBL" id="MDQ0157093.1"/>
    </source>
</evidence>
<gene>
    <name evidence="1" type="ORF">J2S07_003421</name>
</gene>
<accession>A0ABT9V820</accession>
<comment type="caution">
    <text evidence="1">The sequence shown here is derived from an EMBL/GenBank/DDBJ whole genome shotgun (WGS) entry which is preliminary data.</text>
</comment>
<dbReference type="EMBL" id="JAUSTU010000020">
    <property type="protein sequence ID" value="MDQ0157093.1"/>
    <property type="molecule type" value="Genomic_DNA"/>
</dbReference>
<organism evidence="1 2">
    <name type="scientific">Anoxybacillus andreesenii</name>
    <dbReference type="NCBI Taxonomy" id="1325932"/>
    <lineage>
        <taxon>Bacteria</taxon>
        <taxon>Bacillati</taxon>
        <taxon>Bacillota</taxon>
        <taxon>Bacilli</taxon>
        <taxon>Bacillales</taxon>
        <taxon>Anoxybacillaceae</taxon>
        <taxon>Anoxybacillus</taxon>
    </lineage>
</organism>
<reference evidence="1 2" key="1">
    <citation type="submission" date="2023-07" db="EMBL/GenBank/DDBJ databases">
        <title>Genomic Encyclopedia of Type Strains, Phase IV (KMG-IV): sequencing the most valuable type-strain genomes for metagenomic binning, comparative biology and taxonomic classification.</title>
        <authorList>
            <person name="Goeker M."/>
        </authorList>
    </citation>
    <scope>NUCLEOTIDE SEQUENCE [LARGE SCALE GENOMIC DNA]</scope>
    <source>
        <strain evidence="1 2">DSM 23948</strain>
    </source>
</reference>
<name>A0ABT9V820_9BACL</name>
<dbReference type="RefSeq" id="WP_307151616.1">
    <property type="nucleotide sequence ID" value="NZ_JAUSTU010000020.1"/>
</dbReference>
<keyword evidence="2" id="KW-1185">Reference proteome</keyword>
<proteinExistence type="predicted"/>